<evidence type="ECO:0000313" key="1">
    <source>
        <dbReference type="EMBL" id="JAH85746.1"/>
    </source>
</evidence>
<proteinExistence type="predicted"/>
<accession>A0A0E9W618</accession>
<reference evidence="1" key="2">
    <citation type="journal article" date="2015" name="Fish Shellfish Immunol.">
        <title>Early steps in the European eel (Anguilla anguilla)-Vibrio vulnificus interaction in the gills: Role of the RtxA13 toxin.</title>
        <authorList>
            <person name="Callol A."/>
            <person name="Pajuelo D."/>
            <person name="Ebbesson L."/>
            <person name="Teles M."/>
            <person name="MacKenzie S."/>
            <person name="Amaro C."/>
        </authorList>
    </citation>
    <scope>NUCLEOTIDE SEQUENCE</scope>
</reference>
<name>A0A0E9W618_ANGAN</name>
<sequence>MWQSAHMLICYLMDYTCYQLPTPFLPMAFQPPRGENHMLIYLSRILGRPGCAF</sequence>
<organism evidence="1">
    <name type="scientific">Anguilla anguilla</name>
    <name type="common">European freshwater eel</name>
    <name type="synonym">Muraena anguilla</name>
    <dbReference type="NCBI Taxonomy" id="7936"/>
    <lineage>
        <taxon>Eukaryota</taxon>
        <taxon>Metazoa</taxon>
        <taxon>Chordata</taxon>
        <taxon>Craniata</taxon>
        <taxon>Vertebrata</taxon>
        <taxon>Euteleostomi</taxon>
        <taxon>Actinopterygii</taxon>
        <taxon>Neopterygii</taxon>
        <taxon>Teleostei</taxon>
        <taxon>Anguilliformes</taxon>
        <taxon>Anguillidae</taxon>
        <taxon>Anguilla</taxon>
    </lineage>
</organism>
<protein>
    <submittedName>
        <fullName evidence="1">Uncharacterized protein</fullName>
    </submittedName>
</protein>
<dbReference type="EMBL" id="GBXM01022831">
    <property type="protein sequence ID" value="JAH85746.1"/>
    <property type="molecule type" value="Transcribed_RNA"/>
</dbReference>
<dbReference type="AlphaFoldDB" id="A0A0E9W618"/>
<reference evidence="1" key="1">
    <citation type="submission" date="2014-11" db="EMBL/GenBank/DDBJ databases">
        <authorList>
            <person name="Amaro Gonzalez C."/>
        </authorList>
    </citation>
    <scope>NUCLEOTIDE SEQUENCE</scope>
</reference>